<dbReference type="AlphaFoldDB" id="A0A840CZ12"/>
<evidence type="ECO:0000313" key="3">
    <source>
        <dbReference type="Proteomes" id="UP000560658"/>
    </source>
</evidence>
<keyword evidence="1" id="KW-0732">Signal</keyword>
<dbReference type="InterPro" id="IPR032293">
    <property type="entry name" value="DUF4840"/>
</dbReference>
<comment type="caution">
    <text evidence="2">The sequence shown here is derived from an EMBL/GenBank/DDBJ whole genome shotgun (WGS) entry which is preliminary data.</text>
</comment>
<evidence type="ECO:0000313" key="2">
    <source>
        <dbReference type="EMBL" id="MBB4045387.1"/>
    </source>
</evidence>
<feature type="chain" id="PRO_5032484853" description="DUF4840 domain-containing protein" evidence="1">
    <location>
        <begin position="26"/>
        <end position="220"/>
    </location>
</feature>
<gene>
    <name evidence="2" type="ORF">GGR06_003199</name>
</gene>
<keyword evidence="3" id="KW-1185">Reference proteome</keyword>
<dbReference type="Pfam" id="PF16128">
    <property type="entry name" value="DUF4840"/>
    <property type="match status" value="1"/>
</dbReference>
<protein>
    <recommendedName>
        <fullName evidence="4">DUF4840 domain-containing protein</fullName>
    </recommendedName>
</protein>
<evidence type="ECO:0000256" key="1">
    <source>
        <dbReference type="SAM" id="SignalP"/>
    </source>
</evidence>
<accession>A0A840CZ12</accession>
<dbReference type="Proteomes" id="UP000560658">
    <property type="component" value="Unassembled WGS sequence"/>
</dbReference>
<reference evidence="2" key="1">
    <citation type="submission" date="2020-08" db="EMBL/GenBank/DDBJ databases">
        <title>Genomic Encyclopedia of Type Strains, Phase IV (KMG-IV): sequencing the most valuable type-strain genomes for metagenomic binning, comparative biology and taxonomic classification.</title>
        <authorList>
            <person name="Goeker M."/>
        </authorList>
    </citation>
    <scope>NUCLEOTIDE SEQUENCE [LARGE SCALE GENOMIC DNA]</scope>
    <source>
        <strain evidence="2">DSM 105720</strain>
    </source>
</reference>
<evidence type="ECO:0008006" key="4">
    <source>
        <dbReference type="Google" id="ProtNLM"/>
    </source>
</evidence>
<dbReference type="RefSeq" id="WP_044162570.1">
    <property type="nucleotide sequence ID" value="NZ_JACIER010000014.1"/>
</dbReference>
<proteinExistence type="predicted"/>
<dbReference type="PROSITE" id="PS51257">
    <property type="entry name" value="PROKAR_LIPOPROTEIN"/>
    <property type="match status" value="1"/>
</dbReference>
<sequence length="220" mass="24475">MKKEFKLNRLFVFMLVLGCSFSFTACNDDDDPTWEKPDVISPAAMFGDYTGKMNILTVSPTESEGLEGEEETPAGLDISAKVNNDTVYFENFPIKDIVLSIVNDEETADKIIEAVGNVKYKIGYTPTLTEAKDSVKFVLDPKPLKLAVSIPSGDEDVEDQTLNIEVKVSQSEGGNYELKTTKLKFKFNAEKVMLDEGEGQVDLPNFTPTTFDLLMEKTEK</sequence>
<dbReference type="EMBL" id="JACIER010000014">
    <property type="protein sequence ID" value="MBB4045387.1"/>
    <property type="molecule type" value="Genomic_DNA"/>
</dbReference>
<name>A0A840CZ12_9BACE</name>
<feature type="signal peptide" evidence="1">
    <location>
        <begin position="1"/>
        <end position="25"/>
    </location>
</feature>
<organism evidence="2 3">
    <name type="scientific">Bacteroides reticulotermitis</name>
    <dbReference type="NCBI Taxonomy" id="1133319"/>
    <lineage>
        <taxon>Bacteria</taxon>
        <taxon>Pseudomonadati</taxon>
        <taxon>Bacteroidota</taxon>
        <taxon>Bacteroidia</taxon>
        <taxon>Bacteroidales</taxon>
        <taxon>Bacteroidaceae</taxon>
        <taxon>Bacteroides</taxon>
    </lineage>
</organism>